<dbReference type="SUPFAM" id="SSF117892">
    <property type="entry name" value="Band 7/SPFH domain"/>
    <property type="match status" value="1"/>
</dbReference>
<keyword evidence="4 7" id="KW-1133">Transmembrane helix</keyword>
<evidence type="ECO:0000256" key="2">
    <source>
        <dbReference type="ARBA" id="ARBA00007862"/>
    </source>
</evidence>
<accession>A0A162EB78</accession>
<protein>
    <recommendedName>
        <fullName evidence="6">Protein HflC</fullName>
    </recommendedName>
</protein>
<keyword evidence="9" id="KW-0645">Protease</keyword>
<dbReference type="GO" id="GO:0006508">
    <property type="term" value="P:proteolysis"/>
    <property type="evidence" value="ECO:0007669"/>
    <property type="project" value="UniProtKB-KW"/>
</dbReference>
<dbReference type="OrthoDB" id="9809197at2"/>
<dbReference type="STRING" id="519424.AZF04_05415"/>
<evidence type="ECO:0000313" key="10">
    <source>
        <dbReference type="Proteomes" id="UP000075806"/>
    </source>
</evidence>
<dbReference type="InterPro" id="IPR010200">
    <property type="entry name" value="HflC"/>
</dbReference>
<evidence type="ECO:0000256" key="4">
    <source>
        <dbReference type="ARBA" id="ARBA00022989"/>
    </source>
</evidence>
<comment type="similarity">
    <text evidence="2 6">Belongs to the band 7/mec-2 family. HflC subfamily.</text>
</comment>
<feature type="transmembrane region" description="Helical" evidence="7">
    <location>
        <begin position="23"/>
        <end position="47"/>
    </location>
</feature>
<dbReference type="Pfam" id="PF01145">
    <property type="entry name" value="Band_7"/>
    <property type="match status" value="1"/>
</dbReference>
<evidence type="ECO:0000256" key="1">
    <source>
        <dbReference type="ARBA" id="ARBA00004370"/>
    </source>
</evidence>
<dbReference type="Proteomes" id="UP000075806">
    <property type="component" value="Unassembled WGS sequence"/>
</dbReference>
<dbReference type="SMART" id="SM00244">
    <property type="entry name" value="PHB"/>
    <property type="match status" value="1"/>
</dbReference>
<sequence length="313" mass="35493">MSDDRNNVIDIEDKKVPENWRKYVQLGATAVVLIVLISVIISNLFIVEQGEYKVVRQFGEVVRIEGEPGLSYKIPFVQTVTTLPKYQLVYDIPTAEIHTRDKKRMLADYYAVWRIESPQQMISNARTIENAEAIMGEIIFSAIRAELGQLDFDSIINDESESSRGNVSELVRERVNASLESGNYGITLSDIRMKRADLPEENEEAVYRRMISERQTTAQDYLSEGDAEATRIRASTDMRVQEIVATATADANEIIAEGESEAARIYNEAFGQDIEFYSLYRTLESYKKTIGNDTVIVLPADAPYTRLLMGLYE</sequence>
<keyword evidence="9" id="KW-0378">Hydrolase</keyword>
<gene>
    <name evidence="9" type="ORF">AZF04_05415</name>
</gene>
<dbReference type="PIRSF" id="PIRSF005651">
    <property type="entry name" value="HflC"/>
    <property type="match status" value="1"/>
</dbReference>
<evidence type="ECO:0000256" key="7">
    <source>
        <dbReference type="SAM" id="Phobius"/>
    </source>
</evidence>
<dbReference type="AlphaFoldDB" id="A0A162EB78"/>
<evidence type="ECO:0000256" key="3">
    <source>
        <dbReference type="ARBA" id="ARBA00022692"/>
    </source>
</evidence>
<dbReference type="InterPro" id="IPR036013">
    <property type="entry name" value="Band_7/SPFH_dom_sf"/>
</dbReference>
<keyword evidence="3 7" id="KW-0812">Transmembrane</keyword>
<dbReference type="EMBL" id="LTAO01000012">
    <property type="protein sequence ID" value="KYG32206.1"/>
    <property type="molecule type" value="Genomic_DNA"/>
</dbReference>
<dbReference type="RefSeq" id="WP_045489370.1">
    <property type="nucleotide sequence ID" value="NZ_LTAO01000012.1"/>
</dbReference>
<comment type="function">
    <text evidence="6">HflC and HflK could regulate a protease.</text>
</comment>
<organism evidence="9 10">
    <name type="scientific">Alkalihalobacillus trypoxylicola</name>
    <dbReference type="NCBI Taxonomy" id="519424"/>
    <lineage>
        <taxon>Bacteria</taxon>
        <taxon>Bacillati</taxon>
        <taxon>Bacillota</taxon>
        <taxon>Bacilli</taxon>
        <taxon>Bacillales</taxon>
        <taxon>Bacillaceae</taxon>
        <taxon>Alkalihalobacillus</taxon>
    </lineage>
</organism>
<feature type="domain" description="Band 7" evidence="8">
    <location>
        <begin position="42"/>
        <end position="210"/>
    </location>
</feature>
<keyword evidence="10" id="KW-1185">Reference proteome</keyword>
<keyword evidence="5 7" id="KW-0472">Membrane</keyword>
<comment type="subcellular location">
    <subcellularLocation>
        <location evidence="1">Membrane</location>
    </subcellularLocation>
</comment>
<dbReference type="PANTHER" id="PTHR42911">
    <property type="entry name" value="MODULATOR OF FTSH PROTEASE HFLC"/>
    <property type="match status" value="1"/>
</dbReference>
<dbReference type="GO" id="GO:0008233">
    <property type="term" value="F:peptidase activity"/>
    <property type="evidence" value="ECO:0007669"/>
    <property type="project" value="UniProtKB-KW"/>
</dbReference>
<proteinExistence type="inferred from homology"/>
<comment type="caution">
    <text evidence="9">The sequence shown here is derived from an EMBL/GenBank/DDBJ whole genome shotgun (WGS) entry which is preliminary data.</text>
</comment>
<evidence type="ECO:0000256" key="5">
    <source>
        <dbReference type="ARBA" id="ARBA00023136"/>
    </source>
</evidence>
<reference evidence="9" key="1">
    <citation type="submission" date="2016-02" db="EMBL/GenBank/DDBJ databases">
        <title>Genome sequence of Bacillus trypoxylicola KCTC 13244(T).</title>
        <authorList>
            <person name="Jeong H."/>
            <person name="Park S.-H."/>
            <person name="Choi S.-K."/>
        </authorList>
    </citation>
    <scope>NUCLEOTIDE SEQUENCE [LARGE SCALE GENOMIC DNA]</scope>
    <source>
        <strain evidence="9">KCTC 13244</strain>
    </source>
</reference>
<evidence type="ECO:0000313" key="9">
    <source>
        <dbReference type="EMBL" id="KYG32206.1"/>
    </source>
</evidence>
<dbReference type="Gene3D" id="3.30.479.30">
    <property type="entry name" value="Band 7 domain"/>
    <property type="match status" value="1"/>
</dbReference>
<evidence type="ECO:0000259" key="8">
    <source>
        <dbReference type="SMART" id="SM00244"/>
    </source>
</evidence>
<name>A0A162EB78_9BACI</name>
<dbReference type="PANTHER" id="PTHR42911:SF1">
    <property type="entry name" value="MODULATOR OF FTSH PROTEASE HFLC"/>
    <property type="match status" value="1"/>
</dbReference>
<dbReference type="InterPro" id="IPR001107">
    <property type="entry name" value="Band_7"/>
</dbReference>
<dbReference type="CDD" id="cd03405">
    <property type="entry name" value="SPFH_HflC"/>
    <property type="match status" value="1"/>
</dbReference>
<evidence type="ECO:0000256" key="6">
    <source>
        <dbReference type="PIRNR" id="PIRNR005651"/>
    </source>
</evidence>
<dbReference type="GO" id="GO:0016020">
    <property type="term" value="C:membrane"/>
    <property type="evidence" value="ECO:0007669"/>
    <property type="project" value="UniProtKB-SubCell"/>
</dbReference>